<keyword evidence="7 8" id="KW-0472">Membrane</keyword>
<dbReference type="PANTHER" id="PTHR30472">
    <property type="entry name" value="FERRIC ENTEROBACTIN TRANSPORT SYSTEM PERMEASE PROTEIN"/>
    <property type="match status" value="1"/>
</dbReference>
<dbReference type="Gene3D" id="1.10.3470.10">
    <property type="entry name" value="ABC transporter involved in vitamin B12 uptake, BtuC"/>
    <property type="match status" value="1"/>
</dbReference>
<evidence type="ECO:0000256" key="3">
    <source>
        <dbReference type="ARBA" id="ARBA00022448"/>
    </source>
</evidence>
<name>A0A0A5GCZ1_9BACI</name>
<dbReference type="InterPro" id="IPR037294">
    <property type="entry name" value="ABC_BtuC-like"/>
</dbReference>
<dbReference type="Pfam" id="PF01032">
    <property type="entry name" value="FecCD"/>
    <property type="match status" value="1"/>
</dbReference>
<dbReference type="AlphaFoldDB" id="A0A0A5GCZ1"/>
<keyword evidence="6 8" id="KW-1133">Transmembrane helix</keyword>
<dbReference type="RefSeq" id="WP_026800970.1">
    <property type="nucleotide sequence ID" value="NZ_AULI01000011.1"/>
</dbReference>
<dbReference type="OrthoDB" id="9811721at2"/>
<feature type="transmembrane region" description="Helical" evidence="8">
    <location>
        <begin position="120"/>
        <end position="144"/>
    </location>
</feature>
<dbReference type="GO" id="GO:0005886">
    <property type="term" value="C:plasma membrane"/>
    <property type="evidence" value="ECO:0007669"/>
    <property type="project" value="UniProtKB-SubCell"/>
</dbReference>
<evidence type="ECO:0000313" key="10">
    <source>
        <dbReference type="Proteomes" id="UP000030528"/>
    </source>
</evidence>
<evidence type="ECO:0000313" key="9">
    <source>
        <dbReference type="EMBL" id="KGX91071.1"/>
    </source>
</evidence>
<dbReference type="PANTHER" id="PTHR30472:SF64">
    <property type="entry name" value="IRON(3+)-HYDROXAMATE IMPORT SYSTEM PERMEASE PROTEIN FHUG"/>
    <property type="match status" value="1"/>
</dbReference>
<evidence type="ECO:0000256" key="8">
    <source>
        <dbReference type="SAM" id="Phobius"/>
    </source>
</evidence>
<organism evidence="9 10">
    <name type="scientific">Pontibacillus halophilus JSM 076056 = DSM 19796</name>
    <dbReference type="NCBI Taxonomy" id="1385510"/>
    <lineage>
        <taxon>Bacteria</taxon>
        <taxon>Bacillati</taxon>
        <taxon>Bacillota</taxon>
        <taxon>Bacilli</taxon>
        <taxon>Bacillales</taxon>
        <taxon>Bacillaceae</taxon>
        <taxon>Pontibacillus</taxon>
    </lineage>
</organism>
<feature type="transmembrane region" description="Helical" evidence="8">
    <location>
        <begin position="90"/>
        <end position="108"/>
    </location>
</feature>
<feature type="transmembrane region" description="Helical" evidence="8">
    <location>
        <begin position="198"/>
        <end position="215"/>
    </location>
</feature>
<evidence type="ECO:0000256" key="4">
    <source>
        <dbReference type="ARBA" id="ARBA00022475"/>
    </source>
</evidence>
<keyword evidence="5 8" id="KW-0812">Transmembrane</keyword>
<feature type="transmembrane region" description="Helical" evidence="8">
    <location>
        <begin position="7"/>
        <end position="30"/>
    </location>
</feature>
<accession>A0A0A5GCZ1</accession>
<keyword evidence="10" id="KW-1185">Reference proteome</keyword>
<sequence length="338" mass="35621">MKRLTPVAVLIVLLSLVIGTILLSMNVGVFPMTPLEVVRTLIGVGTTQQEVALYTLRLPRITVAVLVGMALAVSGAMLQGVSRNGLADPGILGINSGAGLAVIMYMHLWSGSSNGVITGMGSVLMMPLAAFVGAFVAAILIYSLATKRGELHPTRLILVGIGVSAGFSALIIIFQLIMNPQDFLAATVWLTGSIWGSNWMYVFAILPWIVVFIPYSMYKARFVNVIELGASVATGLGVQVDKERRKLLFASISLAAAGVAVGGGISFLGLLAPHIARRLVGRQYQLIIPASALLGAALLVGADIVSRNLLAPNEIPVGIVVSIVGAPYFLYLLMRSDL</sequence>
<dbReference type="eggNOG" id="COG0609">
    <property type="taxonomic scope" value="Bacteria"/>
</dbReference>
<feature type="transmembrane region" description="Helical" evidence="8">
    <location>
        <begin position="317"/>
        <end position="334"/>
    </location>
</feature>
<gene>
    <name evidence="9" type="ORF">N781_05020</name>
</gene>
<proteinExistence type="inferred from homology"/>
<feature type="transmembrane region" description="Helical" evidence="8">
    <location>
        <begin position="252"/>
        <end position="272"/>
    </location>
</feature>
<protein>
    <submittedName>
        <fullName evidence="9">Iron ABC transporter permease</fullName>
    </submittedName>
</protein>
<evidence type="ECO:0000256" key="6">
    <source>
        <dbReference type="ARBA" id="ARBA00022989"/>
    </source>
</evidence>
<evidence type="ECO:0000256" key="5">
    <source>
        <dbReference type="ARBA" id="ARBA00022692"/>
    </source>
</evidence>
<feature type="transmembrane region" description="Helical" evidence="8">
    <location>
        <begin position="222"/>
        <end position="240"/>
    </location>
</feature>
<dbReference type="FunFam" id="1.10.3470.10:FF:000001">
    <property type="entry name" value="Vitamin B12 ABC transporter permease BtuC"/>
    <property type="match status" value="1"/>
</dbReference>
<dbReference type="EMBL" id="AVPE01000011">
    <property type="protein sequence ID" value="KGX91071.1"/>
    <property type="molecule type" value="Genomic_DNA"/>
</dbReference>
<dbReference type="GO" id="GO:0022857">
    <property type="term" value="F:transmembrane transporter activity"/>
    <property type="evidence" value="ECO:0007669"/>
    <property type="project" value="InterPro"/>
</dbReference>
<evidence type="ECO:0000256" key="2">
    <source>
        <dbReference type="ARBA" id="ARBA00007935"/>
    </source>
</evidence>
<feature type="transmembrane region" description="Helical" evidence="8">
    <location>
        <begin position="284"/>
        <end position="305"/>
    </location>
</feature>
<feature type="transmembrane region" description="Helical" evidence="8">
    <location>
        <begin position="61"/>
        <end position="78"/>
    </location>
</feature>
<reference evidence="9 10" key="1">
    <citation type="submission" date="2013-08" db="EMBL/GenBank/DDBJ databases">
        <authorList>
            <person name="Huang J."/>
            <person name="Wang G."/>
        </authorList>
    </citation>
    <scope>NUCLEOTIDE SEQUENCE [LARGE SCALE GENOMIC DNA]</scope>
    <source>
        <strain evidence="9 10">JSM 076056</strain>
    </source>
</reference>
<evidence type="ECO:0000256" key="1">
    <source>
        <dbReference type="ARBA" id="ARBA00004651"/>
    </source>
</evidence>
<dbReference type="GO" id="GO:0033214">
    <property type="term" value="P:siderophore-iron import into cell"/>
    <property type="evidence" value="ECO:0007669"/>
    <property type="project" value="TreeGrafter"/>
</dbReference>
<dbReference type="CDD" id="cd06550">
    <property type="entry name" value="TM_ABC_iron-siderophores_like"/>
    <property type="match status" value="1"/>
</dbReference>
<dbReference type="STRING" id="1385510.GCA_000425205_02653"/>
<feature type="transmembrane region" description="Helical" evidence="8">
    <location>
        <begin position="156"/>
        <end position="178"/>
    </location>
</feature>
<dbReference type="InterPro" id="IPR000522">
    <property type="entry name" value="ABC_transptr_permease_BtuC"/>
</dbReference>
<keyword evidence="3" id="KW-0813">Transport</keyword>
<comment type="caution">
    <text evidence="9">The sequence shown here is derived from an EMBL/GenBank/DDBJ whole genome shotgun (WGS) entry which is preliminary data.</text>
</comment>
<comment type="similarity">
    <text evidence="2">Belongs to the binding-protein-dependent transport system permease family. FecCD subfamily.</text>
</comment>
<keyword evidence="4" id="KW-1003">Cell membrane</keyword>
<comment type="subcellular location">
    <subcellularLocation>
        <location evidence="1">Cell membrane</location>
        <topology evidence="1">Multi-pass membrane protein</topology>
    </subcellularLocation>
</comment>
<dbReference type="SUPFAM" id="SSF81345">
    <property type="entry name" value="ABC transporter involved in vitamin B12 uptake, BtuC"/>
    <property type="match status" value="1"/>
</dbReference>
<dbReference type="Proteomes" id="UP000030528">
    <property type="component" value="Unassembled WGS sequence"/>
</dbReference>
<evidence type="ECO:0000256" key="7">
    <source>
        <dbReference type="ARBA" id="ARBA00023136"/>
    </source>
</evidence>